<protein>
    <recommendedName>
        <fullName evidence="1">Glyoxalase/fosfomycin resistance/dioxygenase domain-containing protein</fullName>
    </recommendedName>
</protein>
<gene>
    <name evidence="2" type="ORF">AWC38_SpisGene25211</name>
</gene>
<proteinExistence type="predicted"/>
<dbReference type="SUPFAM" id="SSF54593">
    <property type="entry name" value="Glyoxalase/Bleomycin resistance protein/Dihydroxybiphenyl dioxygenase"/>
    <property type="match status" value="1"/>
</dbReference>
<dbReference type="InterPro" id="IPR029068">
    <property type="entry name" value="Glyas_Bleomycin-R_OHBP_Dase"/>
</dbReference>
<dbReference type="EMBL" id="LSMT01003209">
    <property type="protein sequence ID" value="PFX11204.1"/>
    <property type="molecule type" value="Genomic_DNA"/>
</dbReference>
<comment type="caution">
    <text evidence="2">The sequence shown here is derived from an EMBL/GenBank/DDBJ whole genome shotgun (WGS) entry which is preliminary data.</text>
</comment>
<feature type="domain" description="Glyoxalase/fosfomycin resistance/dioxygenase" evidence="1">
    <location>
        <begin position="17"/>
        <end position="106"/>
    </location>
</feature>
<organism evidence="2 3">
    <name type="scientific">Stylophora pistillata</name>
    <name type="common">Smooth cauliflower coral</name>
    <dbReference type="NCBI Taxonomy" id="50429"/>
    <lineage>
        <taxon>Eukaryota</taxon>
        <taxon>Metazoa</taxon>
        <taxon>Cnidaria</taxon>
        <taxon>Anthozoa</taxon>
        <taxon>Hexacorallia</taxon>
        <taxon>Scleractinia</taxon>
        <taxon>Astrocoeniina</taxon>
        <taxon>Pocilloporidae</taxon>
        <taxon>Stylophora</taxon>
    </lineage>
</organism>
<evidence type="ECO:0000313" key="3">
    <source>
        <dbReference type="Proteomes" id="UP000225706"/>
    </source>
</evidence>
<sequence length="336" mass="37443">MSKSYQYPSLSQLTPYLTVKDADKSLEFYEKAFGFKADPSDIMKDENGKTLHAHMVFEDAHIMFGPEGAFDSPNKTPNTSNAIPGTGLYIYCADVDTISSYLNSLKDWAVDTLSHTKKALIQAKDYWDERGTLGVLSDGGSAVKNLTTFYNPISLYYEEDPMIYDLKMSGFILMAHMPLDAISEGTKVVGIPISWALDPIRVAMNVVGLKKVSSVIEQRESGRLQTCILSLAKTGFKGKENDDIWCDDDQLQQELQALRNTGFVHTGADAYVWGAAQGGYFYNMFGIVGIYTDVKMLNKLNKIAYIIKKDFFSEGSSSSLRERLGIDPREIMDPKV</sequence>
<dbReference type="Pfam" id="PF00903">
    <property type="entry name" value="Glyoxalase"/>
    <property type="match status" value="1"/>
</dbReference>
<dbReference type="Proteomes" id="UP000225706">
    <property type="component" value="Unassembled WGS sequence"/>
</dbReference>
<dbReference type="InterPro" id="IPR004360">
    <property type="entry name" value="Glyas_Fos-R_dOase_dom"/>
</dbReference>
<dbReference type="AlphaFoldDB" id="A0A2B4QY56"/>
<keyword evidence="3" id="KW-1185">Reference proteome</keyword>
<reference evidence="3" key="1">
    <citation type="journal article" date="2017" name="bioRxiv">
        <title>Comparative analysis of the genomes of Stylophora pistillata and Acropora digitifera provides evidence for extensive differences between species of corals.</title>
        <authorList>
            <person name="Voolstra C.R."/>
            <person name="Li Y."/>
            <person name="Liew Y.J."/>
            <person name="Baumgarten S."/>
            <person name="Zoccola D."/>
            <person name="Flot J.-F."/>
            <person name="Tambutte S."/>
            <person name="Allemand D."/>
            <person name="Aranda M."/>
        </authorList>
    </citation>
    <scope>NUCLEOTIDE SEQUENCE [LARGE SCALE GENOMIC DNA]</scope>
</reference>
<name>A0A2B4QY56_STYPI</name>
<dbReference type="Gene3D" id="3.10.180.10">
    <property type="entry name" value="2,3-Dihydroxybiphenyl 1,2-Dioxygenase, domain 1"/>
    <property type="match status" value="1"/>
</dbReference>
<evidence type="ECO:0000313" key="2">
    <source>
        <dbReference type="EMBL" id="PFX11204.1"/>
    </source>
</evidence>
<evidence type="ECO:0000259" key="1">
    <source>
        <dbReference type="Pfam" id="PF00903"/>
    </source>
</evidence>
<accession>A0A2B4QY56</accession>